<dbReference type="EMBL" id="QOUI01000012">
    <property type="protein sequence ID" value="RCK68289.1"/>
    <property type="molecule type" value="Genomic_DNA"/>
</dbReference>
<protein>
    <submittedName>
        <fullName evidence="1">Uncharacterized protein</fullName>
    </submittedName>
</protein>
<evidence type="ECO:0000313" key="2">
    <source>
        <dbReference type="Proteomes" id="UP000252770"/>
    </source>
</evidence>
<keyword evidence="2" id="KW-1185">Reference proteome</keyword>
<comment type="caution">
    <text evidence="1">The sequence shown here is derived from an EMBL/GenBank/DDBJ whole genome shotgun (WGS) entry which is preliminary data.</text>
</comment>
<accession>A0A367YRW2</accession>
<proteinExistence type="predicted"/>
<sequence length="84" mass="9668">MCRSCRKARRDYWNQWNKARQGITAPLTDDELLVELEHLRGSDDPDSIARRLGYSSGITLARRLYRMDQRDLARVFDRAGAAAA</sequence>
<gene>
    <name evidence="1" type="ORF">DT076_16715</name>
</gene>
<evidence type="ECO:0000313" key="1">
    <source>
        <dbReference type="EMBL" id="RCK68289.1"/>
    </source>
</evidence>
<reference evidence="1 2" key="1">
    <citation type="submission" date="2018-07" db="EMBL/GenBank/DDBJ databases">
        <title>Desertimonas flava gen. nov. sp. nov.</title>
        <authorList>
            <person name="Liu S."/>
        </authorList>
    </citation>
    <scope>NUCLEOTIDE SEQUENCE [LARGE SCALE GENOMIC DNA]</scope>
    <source>
        <strain evidence="1 2">16Sb5-5</strain>
    </source>
</reference>
<name>A0A367YRW2_9ACTN</name>
<dbReference type="Proteomes" id="UP000252770">
    <property type="component" value="Unassembled WGS sequence"/>
</dbReference>
<organism evidence="1 2">
    <name type="scientific">Desertihabitans brevis</name>
    <dbReference type="NCBI Taxonomy" id="2268447"/>
    <lineage>
        <taxon>Bacteria</taxon>
        <taxon>Bacillati</taxon>
        <taxon>Actinomycetota</taxon>
        <taxon>Actinomycetes</taxon>
        <taxon>Propionibacteriales</taxon>
        <taxon>Propionibacteriaceae</taxon>
        <taxon>Desertihabitans</taxon>
    </lineage>
</organism>
<dbReference type="AlphaFoldDB" id="A0A367YRW2"/>